<dbReference type="Gene3D" id="1.10.10.10">
    <property type="entry name" value="Winged helix-like DNA-binding domain superfamily/Winged helix DNA-binding domain"/>
    <property type="match status" value="1"/>
</dbReference>
<feature type="non-terminal residue" evidence="4">
    <location>
        <position position="1"/>
    </location>
</feature>
<name>A0A0A1WXV2_ZEUCU</name>
<accession>A0A0A1WXV2</accession>
<dbReference type="GO" id="GO:0005634">
    <property type="term" value="C:nucleus"/>
    <property type="evidence" value="ECO:0007669"/>
    <property type="project" value="UniProtKB-SubCell"/>
</dbReference>
<evidence type="ECO:0000313" key="4">
    <source>
        <dbReference type="EMBL" id="JAD03491.1"/>
    </source>
</evidence>
<reference evidence="4" key="1">
    <citation type="submission" date="2014-11" db="EMBL/GenBank/DDBJ databases">
        <authorList>
            <person name="Geib S."/>
        </authorList>
    </citation>
    <scope>NUCLEOTIDE SEQUENCE</scope>
</reference>
<feature type="compositionally biased region" description="Basic residues" evidence="2">
    <location>
        <begin position="1"/>
        <end position="12"/>
    </location>
</feature>
<gene>
    <name evidence="4" type="primary">TIGD1_3</name>
    <name evidence="4" type="ORF">g.20630</name>
</gene>
<comment type="subcellular location">
    <subcellularLocation>
        <location evidence="1">Nucleus</location>
    </subcellularLocation>
</comment>
<dbReference type="PANTHER" id="PTHR19303:SF73">
    <property type="entry name" value="PROTEIN PDC2"/>
    <property type="match status" value="1"/>
</dbReference>
<reference evidence="4" key="2">
    <citation type="journal article" date="2015" name="Gigascience">
        <title>Reconstructing a comprehensive transcriptome assembly of a white-pupal translocated strain of the pest fruit fly Bactrocera cucurbitae.</title>
        <authorList>
            <person name="Sim S.B."/>
            <person name="Calla B."/>
            <person name="Hall B."/>
            <person name="DeRego T."/>
            <person name="Geib S.M."/>
        </authorList>
    </citation>
    <scope>NUCLEOTIDE SEQUENCE</scope>
</reference>
<evidence type="ECO:0000256" key="2">
    <source>
        <dbReference type="SAM" id="MobiDB-lite"/>
    </source>
</evidence>
<dbReference type="GO" id="GO:0003677">
    <property type="term" value="F:DNA binding"/>
    <property type="evidence" value="ECO:0007669"/>
    <property type="project" value="TreeGrafter"/>
</dbReference>
<feature type="region of interest" description="Disordered" evidence="2">
    <location>
        <begin position="1"/>
        <end position="20"/>
    </location>
</feature>
<evidence type="ECO:0000256" key="1">
    <source>
        <dbReference type="ARBA" id="ARBA00004123"/>
    </source>
</evidence>
<sequence length="366" mass="42015">IDKKGKSRNVIRKHSDMASKRRKLNLKEKIKILDELKAGEKIATISKRRNIHEATIRTIRRNETTIRKVVAAASTGCFLSGKKMPSRTYVAKQEKSVKGFKVAKERITSLLCSNASGDKMLKPLLVNKNLNPRALKGIDKTKLPVHWMANKKAWVTASLFKDWFLNHFVPEVREYLRSKQLVFKVLLVIDNTPGHPDISHKNVKIMFLPPNTTSLIQPLDQGIIATFKRYYVKNSFQHIINEIETNNEMNVISAWKTFDLKNCIDCISCSVREITKTTLNRCWKNLWADVAVMDTENETLSEYADIFQVSHAIGGEGFHDITIEDINELFENVVISDDEILQNFAENDCNDNKEIDEDSTFKRCWS</sequence>
<protein>
    <submittedName>
        <fullName evidence="4">Tigger transposable element-derived protein 1</fullName>
    </submittedName>
</protein>
<dbReference type="InterPro" id="IPR009057">
    <property type="entry name" value="Homeodomain-like_sf"/>
</dbReference>
<organism evidence="4">
    <name type="scientific">Zeugodacus cucurbitae</name>
    <name type="common">Melon fruit fly</name>
    <name type="synonym">Bactrocera cucurbitae</name>
    <dbReference type="NCBI Taxonomy" id="28588"/>
    <lineage>
        <taxon>Eukaryota</taxon>
        <taxon>Metazoa</taxon>
        <taxon>Ecdysozoa</taxon>
        <taxon>Arthropoda</taxon>
        <taxon>Hexapoda</taxon>
        <taxon>Insecta</taxon>
        <taxon>Pterygota</taxon>
        <taxon>Neoptera</taxon>
        <taxon>Endopterygota</taxon>
        <taxon>Diptera</taxon>
        <taxon>Brachycera</taxon>
        <taxon>Muscomorpha</taxon>
        <taxon>Tephritoidea</taxon>
        <taxon>Tephritidae</taxon>
        <taxon>Zeugodacus</taxon>
        <taxon>Zeugodacus</taxon>
    </lineage>
</organism>
<dbReference type="SUPFAM" id="SSF46689">
    <property type="entry name" value="Homeodomain-like"/>
    <property type="match status" value="1"/>
</dbReference>
<feature type="domain" description="DDE-1" evidence="3">
    <location>
        <begin position="104"/>
        <end position="283"/>
    </location>
</feature>
<dbReference type="Pfam" id="PF03184">
    <property type="entry name" value="DDE_1"/>
    <property type="match status" value="1"/>
</dbReference>
<proteinExistence type="predicted"/>
<dbReference type="InterPro" id="IPR004875">
    <property type="entry name" value="DDE_SF_endonuclease_dom"/>
</dbReference>
<dbReference type="PANTHER" id="PTHR19303">
    <property type="entry name" value="TRANSPOSON"/>
    <property type="match status" value="1"/>
</dbReference>
<dbReference type="InterPro" id="IPR036388">
    <property type="entry name" value="WH-like_DNA-bd_sf"/>
</dbReference>
<evidence type="ECO:0000259" key="3">
    <source>
        <dbReference type="Pfam" id="PF03184"/>
    </source>
</evidence>
<dbReference type="AlphaFoldDB" id="A0A0A1WXV2"/>
<dbReference type="EMBL" id="GBXI01010801">
    <property type="protein sequence ID" value="JAD03491.1"/>
    <property type="molecule type" value="Transcribed_RNA"/>
</dbReference>
<dbReference type="InterPro" id="IPR050863">
    <property type="entry name" value="CenT-Element_Derived"/>
</dbReference>